<dbReference type="InterPro" id="IPR008029">
    <property type="entry name" value="Phage_T7_Gp3_endoDNaseI"/>
</dbReference>
<feature type="region of interest" description="Disordered" evidence="1">
    <location>
        <begin position="149"/>
        <end position="168"/>
    </location>
</feature>
<dbReference type="AlphaFoldDB" id="A0A7W6N7B6"/>
<gene>
    <name evidence="2" type="ORF">GGR34_000773</name>
</gene>
<dbReference type="RefSeq" id="WP_161634632.1">
    <property type="nucleotide sequence ID" value="NZ_JACIDC010000002.1"/>
</dbReference>
<organism evidence="2 3">
    <name type="scientific">Microvirga flocculans</name>
    <dbReference type="NCBI Taxonomy" id="217168"/>
    <lineage>
        <taxon>Bacteria</taxon>
        <taxon>Pseudomonadati</taxon>
        <taxon>Pseudomonadota</taxon>
        <taxon>Alphaproteobacteria</taxon>
        <taxon>Hyphomicrobiales</taxon>
        <taxon>Methylobacteriaceae</taxon>
        <taxon>Microvirga</taxon>
    </lineage>
</organism>
<dbReference type="GO" id="GO:0008833">
    <property type="term" value="F:deoxyribonuclease IV (phage-T4-induced) activity"/>
    <property type="evidence" value="ECO:0007669"/>
    <property type="project" value="InterPro"/>
</dbReference>
<dbReference type="GO" id="GO:0015074">
    <property type="term" value="P:DNA integration"/>
    <property type="evidence" value="ECO:0007669"/>
    <property type="project" value="InterPro"/>
</dbReference>
<dbReference type="GO" id="GO:0016032">
    <property type="term" value="P:viral process"/>
    <property type="evidence" value="ECO:0007669"/>
    <property type="project" value="InterPro"/>
</dbReference>
<reference evidence="2 3" key="1">
    <citation type="submission" date="2020-08" db="EMBL/GenBank/DDBJ databases">
        <title>Genomic Encyclopedia of Type Strains, Phase IV (KMG-IV): sequencing the most valuable type-strain genomes for metagenomic binning, comparative biology and taxonomic classification.</title>
        <authorList>
            <person name="Goeker M."/>
        </authorList>
    </citation>
    <scope>NUCLEOTIDE SEQUENCE [LARGE SCALE GENOMIC DNA]</scope>
    <source>
        <strain evidence="2 3">DSM 15743</strain>
    </source>
</reference>
<dbReference type="EMBL" id="JACIDC010000002">
    <property type="protein sequence ID" value="MBB4039138.1"/>
    <property type="molecule type" value="Genomic_DNA"/>
</dbReference>
<evidence type="ECO:0000313" key="2">
    <source>
        <dbReference type="EMBL" id="MBB4039138.1"/>
    </source>
</evidence>
<dbReference type="Gene3D" id="3.40.91.30">
    <property type="match status" value="1"/>
</dbReference>
<dbReference type="InterPro" id="IPR011335">
    <property type="entry name" value="Restrct_endonuc-II-like"/>
</dbReference>
<dbReference type="Pfam" id="PF05367">
    <property type="entry name" value="Phage_endo_I"/>
    <property type="match status" value="1"/>
</dbReference>
<feature type="compositionally biased region" description="Basic residues" evidence="1">
    <location>
        <begin position="153"/>
        <end position="162"/>
    </location>
</feature>
<name>A0A7W6N7B6_9HYPH</name>
<dbReference type="SUPFAM" id="SSF52980">
    <property type="entry name" value="Restriction endonuclease-like"/>
    <property type="match status" value="1"/>
</dbReference>
<dbReference type="Proteomes" id="UP000519439">
    <property type="component" value="Unassembled WGS sequence"/>
</dbReference>
<proteinExistence type="predicted"/>
<comment type="caution">
    <text evidence="2">The sequence shown here is derived from an EMBL/GenBank/DDBJ whole genome shotgun (WGS) entry which is preliminary data.</text>
</comment>
<evidence type="ECO:0008006" key="4">
    <source>
        <dbReference type="Google" id="ProtNLM"/>
    </source>
</evidence>
<evidence type="ECO:0000256" key="1">
    <source>
        <dbReference type="SAM" id="MobiDB-lite"/>
    </source>
</evidence>
<protein>
    <recommendedName>
        <fullName evidence="4">Endonuclease I</fullName>
    </recommendedName>
</protein>
<sequence length="168" mass="19266">MATSTSKRGKKSPRPVLLRAVYKSKLEDSLAEQLENEGVDFEYESLTVPYQVPARDSEYLPDFILKGSNIIIEGKGRFGHRANQKTATQERQKMILVKQQHPDLDIRIVFDNASLPIYKGSKTTYAKWADTHGFPWAEKTIPEEWIKEAKEHGKSKRNRRSRSQSSDS</sequence>
<dbReference type="CDD" id="cd22324">
    <property type="entry name" value="Endonuclease_I"/>
    <property type="match status" value="1"/>
</dbReference>
<accession>A0A7W6N7B6</accession>
<keyword evidence="3" id="KW-1185">Reference proteome</keyword>
<evidence type="ECO:0000313" key="3">
    <source>
        <dbReference type="Proteomes" id="UP000519439"/>
    </source>
</evidence>